<dbReference type="GO" id="GO:0020037">
    <property type="term" value="F:heme binding"/>
    <property type="evidence" value="ECO:0007669"/>
    <property type="project" value="InterPro"/>
</dbReference>
<dbReference type="GO" id="GO:0005506">
    <property type="term" value="F:iron ion binding"/>
    <property type="evidence" value="ECO:0007669"/>
    <property type="project" value="InterPro"/>
</dbReference>
<dbReference type="GO" id="GO:0004497">
    <property type="term" value="F:monooxygenase activity"/>
    <property type="evidence" value="ECO:0007669"/>
    <property type="project" value="InterPro"/>
</dbReference>
<dbReference type="OrthoDB" id="1470350at2759"/>
<dbReference type="GO" id="GO:0016705">
    <property type="term" value="F:oxidoreductase activity, acting on paired donors, with incorporation or reduction of molecular oxygen"/>
    <property type="evidence" value="ECO:0007669"/>
    <property type="project" value="InterPro"/>
</dbReference>
<reference evidence="1 2" key="1">
    <citation type="submission" date="2016-03" db="EMBL/GenBank/DDBJ databases">
        <title>Whole genome sequencing of Grifola frondosa 9006-11.</title>
        <authorList>
            <person name="Min B."/>
            <person name="Park H."/>
            <person name="Kim J.-G."/>
            <person name="Cho H."/>
            <person name="Oh Y.-L."/>
            <person name="Kong W.-S."/>
            <person name="Choi I.-G."/>
        </authorList>
    </citation>
    <scope>NUCLEOTIDE SEQUENCE [LARGE SCALE GENOMIC DNA]</scope>
    <source>
        <strain evidence="1 2">9006-11</strain>
    </source>
</reference>
<dbReference type="AlphaFoldDB" id="A0A1C7LUK2"/>
<comment type="caution">
    <text evidence="1">The sequence shown here is derived from an EMBL/GenBank/DDBJ whole genome shotgun (WGS) entry which is preliminary data.</text>
</comment>
<proteinExistence type="predicted"/>
<gene>
    <name evidence="1" type="ORF">A0H81_12310</name>
</gene>
<evidence type="ECO:0000313" key="2">
    <source>
        <dbReference type="Proteomes" id="UP000092993"/>
    </source>
</evidence>
<sequence length="167" mass="19295">MVRLPFSLQIQLFRRVLVRSPLDNVPGHPSPSWLTGNLGQLSRRHEGWTFLRELSEDYGPVMKINGLNDSCIFLIRWRCTTSLSKTTRYMNIRLERSKVMMCYLTPASWQAQQRKMLNPVFSAKNMRDMVPISHDASRKLRDAVLAQVRNGAEEIDMLGWMGRTPSS</sequence>
<dbReference type="InterPro" id="IPR001128">
    <property type="entry name" value="Cyt_P450"/>
</dbReference>
<protein>
    <submittedName>
        <fullName evidence="1">Uncharacterized protein</fullName>
    </submittedName>
</protein>
<accession>A0A1C7LUK2</accession>
<name>A0A1C7LUK2_GRIFR</name>
<dbReference type="Proteomes" id="UP000092993">
    <property type="component" value="Unassembled WGS sequence"/>
</dbReference>
<dbReference type="Gene3D" id="1.10.630.10">
    <property type="entry name" value="Cytochrome P450"/>
    <property type="match status" value="1"/>
</dbReference>
<dbReference type="SUPFAM" id="SSF48264">
    <property type="entry name" value="Cytochrome P450"/>
    <property type="match status" value="1"/>
</dbReference>
<dbReference type="Pfam" id="PF00067">
    <property type="entry name" value="p450"/>
    <property type="match status" value="1"/>
</dbReference>
<organism evidence="1 2">
    <name type="scientific">Grifola frondosa</name>
    <name type="common">Maitake</name>
    <name type="synonym">Polyporus frondosus</name>
    <dbReference type="NCBI Taxonomy" id="5627"/>
    <lineage>
        <taxon>Eukaryota</taxon>
        <taxon>Fungi</taxon>
        <taxon>Dikarya</taxon>
        <taxon>Basidiomycota</taxon>
        <taxon>Agaricomycotina</taxon>
        <taxon>Agaricomycetes</taxon>
        <taxon>Polyporales</taxon>
        <taxon>Grifolaceae</taxon>
        <taxon>Grifola</taxon>
    </lineage>
</organism>
<dbReference type="EMBL" id="LUGG01000023">
    <property type="protein sequence ID" value="OBZ67886.1"/>
    <property type="molecule type" value="Genomic_DNA"/>
</dbReference>
<dbReference type="InterPro" id="IPR036396">
    <property type="entry name" value="Cyt_P450_sf"/>
</dbReference>
<keyword evidence="2" id="KW-1185">Reference proteome</keyword>
<evidence type="ECO:0000313" key="1">
    <source>
        <dbReference type="EMBL" id="OBZ67886.1"/>
    </source>
</evidence>